<feature type="disulfide bond" evidence="15">
    <location>
        <begin position="1030"/>
        <end position="1042"/>
    </location>
</feature>
<keyword evidence="12" id="KW-0675">Receptor</keyword>
<feature type="disulfide bond" evidence="15">
    <location>
        <begin position="3422"/>
        <end position="3437"/>
    </location>
</feature>
<feature type="disulfide bond" evidence="15">
    <location>
        <begin position="3468"/>
        <end position="3483"/>
    </location>
</feature>
<keyword evidence="4" id="KW-0254">Endocytosis</keyword>
<feature type="disulfide bond" evidence="15">
    <location>
        <begin position="2676"/>
        <end position="2688"/>
    </location>
</feature>
<feature type="repeat" description="LDL-receptor class B" evidence="16">
    <location>
        <begin position="3156"/>
        <end position="3199"/>
    </location>
</feature>
<feature type="disulfide bond" evidence="15">
    <location>
        <begin position="3403"/>
        <end position="3415"/>
    </location>
</feature>
<dbReference type="FunFam" id="4.10.400.10:FF:000034">
    <property type="entry name" value="Low-density lipoprotein receptor-related protein 2"/>
    <property type="match status" value="1"/>
</dbReference>
<dbReference type="SUPFAM" id="SSF57196">
    <property type="entry name" value="EGF/Laminin"/>
    <property type="match status" value="6"/>
</dbReference>
<evidence type="ECO:0000256" key="16">
    <source>
        <dbReference type="PROSITE-ProRule" id="PRU00461"/>
    </source>
</evidence>
<dbReference type="FunFam" id="2.10.25.10:FF:000009">
    <property type="entry name" value="Low-density lipoprotein receptor isoform 1"/>
    <property type="match status" value="1"/>
</dbReference>
<dbReference type="PROSITE" id="PS00010">
    <property type="entry name" value="ASX_HYDROXYL"/>
    <property type="match status" value="2"/>
</dbReference>
<dbReference type="SUPFAM" id="SSF63825">
    <property type="entry name" value="YWTD domain"/>
    <property type="match status" value="8"/>
</dbReference>
<dbReference type="SMART" id="SM00179">
    <property type="entry name" value="EGF_CA"/>
    <property type="match status" value="7"/>
</dbReference>
<feature type="disulfide bond" evidence="15">
    <location>
        <begin position="3611"/>
        <end position="3623"/>
    </location>
</feature>
<dbReference type="Proteomes" id="UP000494256">
    <property type="component" value="Unassembled WGS sequence"/>
</dbReference>
<feature type="region of interest" description="Disordered" evidence="17">
    <location>
        <begin position="1066"/>
        <end position="1088"/>
    </location>
</feature>
<dbReference type="GO" id="GO:0005509">
    <property type="term" value="F:calcium ion binding"/>
    <property type="evidence" value="ECO:0007669"/>
    <property type="project" value="InterPro"/>
</dbReference>
<feature type="disulfide bond" evidence="15">
    <location>
        <begin position="3488"/>
        <end position="3500"/>
    </location>
</feature>
<feature type="region of interest" description="Disordered" evidence="17">
    <location>
        <begin position="4400"/>
        <end position="4425"/>
    </location>
</feature>
<proteinExistence type="predicted"/>
<feature type="repeat" description="LDL-receptor class B" evidence="16">
    <location>
        <begin position="2349"/>
        <end position="2393"/>
    </location>
</feature>
<evidence type="ECO:0000313" key="19">
    <source>
        <dbReference type="EMBL" id="CAB3229236.1"/>
    </source>
</evidence>
<feature type="disulfide bond" evidence="15">
    <location>
        <begin position="2901"/>
        <end position="2916"/>
    </location>
</feature>
<dbReference type="InterPro" id="IPR011042">
    <property type="entry name" value="6-blade_b-propeller_TolB-like"/>
</dbReference>
<comment type="caution">
    <text evidence="14">Lacks conserved residue(s) required for the propagation of feature annotation.</text>
</comment>
<feature type="repeat" description="LDL-receptor class B" evidence="16">
    <location>
        <begin position="624"/>
        <end position="666"/>
    </location>
</feature>
<feature type="disulfide bond" evidence="15">
    <location>
        <begin position="2882"/>
        <end position="2894"/>
    </location>
</feature>
<name>A0A8S0Z913_ARCPL</name>
<feature type="compositionally biased region" description="Low complexity" evidence="17">
    <location>
        <begin position="4415"/>
        <end position="4425"/>
    </location>
</feature>
<feature type="disulfide bond" evidence="15">
    <location>
        <begin position="2592"/>
        <end position="2607"/>
    </location>
</feature>
<feature type="domain" description="EGF-like" evidence="18">
    <location>
        <begin position="4307"/>
        <end position="4343"/>
    </location>
</feature>
<dbReference type="InterPro" id="IPR026823">
    <property type="entry name" value="cEGF"/>
</dbReference>
<dbReference type="GO" id="GO:0005886">
    <property type="term" value="C:plasma membrane"/>
    <property type="evidence" value="ECO:0007669"/>
    <property type="project" value="UniProtKB-SubCell"/>
</dbReference>
<feature type="disulfide bond" evidence="15">
    <location>
        <begin position="2683"/>
        <end position="2701"/>
    </location>
</feature>
<keyword evidence="7" id="KW-0677">Repeat</keyword>
<feature type="disulfide bond" evidence="15">
    <location>
        <begin position="3579"/>
        <end position="3597"/>
    </location>
</feature>
<feature type="disulfide bond" evidence="15">
    <location>
        <begin position="2889"/>
        <end position="2907"/>
    </location>
</feature>
<feature type="domain" description="EGF-like" evidence="18">
    <location>
        <begin position="4246"/>
        <end position="4290"/>
    </location>
</feature>
<feature type="repeat" description="LDL-receptor class B" evidence="16">
    <location>
        <begin position="1457"/>
        <end position="1501"/>
    </location>
</feature>
<evidence type="ECO:0000256" key="12">
    <source>
        <dbReference type="ARBA" id="ARBA00023170"/>
    </source>
</evidence>
<comment type="caution">
    <text evidence="19">The sequence shown here is derived from an EMBL/GenBank/DDBJ whole genome shotgun (WGS) entry which is preliminary data.</text>
</comment>
<dbReference type="Gene3D" id="4.10.400.10">
    <property type="entry name" value="Low-density Lipoprotein Receptor"/>
    <property type="match status" value="25"/>
</dbReference>
<dbReference type="PANTHER" id="PTHR22722:SF5">
    <property type="entry name" value="LOW-DENSITY LIPOPROTEIN RECEPTOR-RELATED PROTEIN 1B"/>
    <property type="match status" value="1"/>
</dbReference>
<dbReference type="PROSITE" id="PS01187">
    <property type="entry name" value="EGF_CA"/>
    <property type="match status" value="2"/>
</dbReference>
<evidence type="ECO:0000256" key="11">
    <source>
        <dbReference type="ARBA" id="ARBA00023157"/>
    </source>
</evidence>
<keyword evidence="10" id="KW-0472">Membrane</keyword>
<dbReference type="InterPro" id="IPR001881">
    <property type="entry name" value="EGF-like_Ca-bd_dom"/>
</dbReference>
<dbReference type="Pfam" id="PF12662">
    <property type="entry name" value="cEGF"/>
    <property type="match status" value="1"/>
</dbReference>
<evidence type="ECO:0000256" key="14">
    <source>
        <dbReference type="PROSITE-ProRule" id="PRU00076"/>
    </source>
</evidence>
<dbReference type="OrthoDB" id="10022108at2759"/>
<feature type="compositionally biased region" description="Pro residues" evidence="17">
    <location>
        <begin position="2800"/>
        <end position="2813"/>
    </location>
</feature>
<reference evidence="19 20" key="1">
    <citation type="submission" date="2020-04" db="EMBL/GenBank/DDBJ databases">
        <authorList>
            <person name="Wallbank WR R."/>
            <person name="Pardo Diaz C."/>
            <person name="Kozak K."/>
            <person name="Martin S."/>
            <person name="Jiggins C."/>
            <person name="Moest M."/>
            <person name="Warren A I."/>
            <person name="Byers J.R.P. K."/>
            <person name="Montejo-Kovacevich G."/>
            <person name="Yen C E."/>
        </authorList>
    </citation>
    <scope>NUCLEOTIDE SEQUENCE [LARGE SCALE GENOMIC DNA]</scope>
</reference>
<evidence type="ECO:0000256" key="7">
    <source>
        <dbReference type="ARBA" id="ARBA00022737"/>
    </source>
</evidence>
<gene>
    <name evidence="19" type="ORF">APLA_LOCUS3917</name>
</gene>
<dbReference type="InterPro" id="IPR000742">
    <property type="entry name" value="EGF"/>
</dbReference>
<feature type="disulfide bond" evidence="15">
    <location>
        <begin position="2616"/>
        <end position="2634"/>
    </location>
</feature>
<feature type="disulfide bond" evidence="15">
    <location>
        <begin position="2609"/>
        <end position="2621"/>
    </location>
</feature>
<dbReference type="Pfam" id="PF00008">
    <property type="entry name" value="EGF"/>
    <property type="match status" value="1"/>
</dbReference>
<dbReference type="PROSITE" id="PS51120">
    <property type="entry name" value="LDLRB"/>
    <property type="match status" value="14"/>
</dbReference>
<feature type="disulfide bond" evidence="15">
    <location>
        <begin position="62"/>
        <end position="77"/>
    </location>
</feature>
<dbReference type="Gene3D" id="2.10.25.10">
    <property type="entry name" value="Laminin"/>
    <property type="match status" value="9"/>
</dbReference>
<feature type="repeat" description="LDL-receptor class B" evidence="16">
    <location>
        <begin position="393"/>
        <end position="437"/>
    </location>
</feature>
<comment type="subcellular location">
    <subcellularLocation>
        <location evidence="1">Cell membrane</location>
        <topology evidence="1">Single-pass type I membrane protein</topology>
    </subcellularLocation>
</comment>
<keyword evidence="8" id="KW-0106">Calcium</keyword>
<dbReference type="PROSITE" id="PS01209">
    <property type="entry name" value="LDLRA_1"/>
    <property type="match status" value="8"/>
</dbReference>
<feature type="disulfide bond" evidence="15">
    <location>
        <begin position="3618"/>
        <end position="3636"/>
    </location>
</feature>
<feature type="disulfide bond" evidence="15">
    <location>
        <begin position="2628"/>
        <end position="2643"/>
    </location>
</feature>
<dbReference type="PROSITE" id="PS01186">
    <property type="entry name" value="EGF_2"/>
    <property type="match status" value="3"/>
</dbReference>
<evidence type="ECO:0000256" key="15">
    <source>
        <dbReference type="PROSITE-ProRule" id="PRU00124"/>
    </source>
</evidence>
<dbReference type="FunFam" id="2.120.10.30:FF:000132">
    <property type="entry name" value="Uncharacterized protein"/>
    <property type="match status" value="1"/>
</dbReference>
<dbReference type="SMART" id="SM00181">
    <property type="entry name" value="EGF"/>
    <property type="match status" value="22"/>
</dbReference>
<feature type="disulfide bond" evidence="14">
    <location>
        <begin position="4376"/>
        <end position="4385"/>
    </location>
</feature>
<organism evidence="19 20">
    <name type="scientific">Arctia plantaginis</name>
    <name type="common">Wood tiger moth</name>
    <name type="synonym">Phalaena plantaginis</name>
    <dbReference type="NCBI Taxonomy" id="874455"/>
    <lineage>
        <taxon>Eukaryota</taxon>
        <taxon>Metazoa</taxon>
        <taxon>Ecdysozoa</taxon>
        <taxon>Arthropoda</taxon>
        <taxon>Hexapoda</taxon>
        <taxon>Insecta</taxon>
        <taxon>Pterygota</taxon>
        <taxon>Neoptera</taxon>
        <taxon>Endopterygota</taxon>
        <taxon>Lepidoptera</taxon>
        <taxon>Glossata</taxon>
        <taxon>Ditrysia</taxon>
        <taxon>Noctuoidea</taxon>
        <taxon>Erebidae</taxon>
        <taxon>Arctiinae</taxon>
        <taxon>Arctia</taxon>
    </lineage>
</organism>
<keyword evidence="3 14" id="KW-0245">EGF-like domain</keyword>
<feature type="compositionally biased region" description="Basic and acidic residues" evidence="17">
    <location>
        <begin position="1079"/>
        <end position="1088"/>
    </location>
</feature>
<dbReference type="SMART" id="SM00135">
    <property type="entry name" value="LY"/>
    <property type="match status" value="32"/>
</dbReference>
<dbReference type="CDD" id="cd00112">
    <property type="entry name" value="LDLa"/>
    <property type="match status" value="22"/>
</dbReference>
<feature type="disulfide bond" evidence="15">
    <location>
        <begin position="3719"/>
        <end position="3731"/>
    </location>
</feature>
<keyword evidence="11 14" id="KW-1015">Disulfide bond</keyword>
<feature type="disulfide bond" evidence="15">
    <location>
        <begin position="3410"/>
        <end position="3428"/>
    </location>
</feature>
<dbReference type="InterPro" id="IPR023415">
    <property type="entry name" value="LDLR_class-A_CS"/>
</dbReference>
<dbReference type="GO" id="GO:0005041">
    <property type="term" value="F:low-density lipoprotein particle receptor activity"/>
    <property type="evidence" value="ECO:0007669"/>
    <property type="project" value="TreeGrafter"/>
</dbReference>
<dbReference type="InterPro" id="IPR049883">
    <property type="entry name" value="NOTCH1_EGF-like"/>
</dbReference>
<dbReference type="SMART" id="SM00192">
    <property type="entry name" value="LDLa"/>
    <property type="match status" value="28"/>
</dbReference>
<dbReference type="InterPro" id="IPR018097">
    <property type="entry name" value="EGF_Ca-bd_CS"/>
</dbReference>
<keyword evidence="2" id="KW-1003">Cell membrane</keyword>
<evidence type="ECO:0000256" key="8">
    <source>
        <dbReference type="ARBA" id="ARBA00022837"/>
    </source>
</evidence>
<keyword evidence="13" id="KW-0325">Glycoprotein</keyword>
<feature type="disulfide bond" evidence="15">
    <location>
        <begin position="3495"/>
        <end position="3513"/>
    </location>
</feature>
<keyword evidence="5" id="KW-0812">Transmembrane</keyword>
<feature type="repeat" description="LDL-receptor class B" evidence="16">
    <location>
        <begin position="438"/>
        <end position="481"/>
    </location>
</feature>
<feature type="disulfide bond" evidence="15">
    <location>
        <begin position="3667"/>
        <end position="3682"/>
    </location>
</feature>
<keyword evidence="6" id="KW-0732">Signal</keyword>
<feature type="disulfide bond" evidence="14">
    <location>
        <begin position="4333"/>
        <end position="4342"/>
    </location>
</feature>
<feature type="disulfide bond" evidence="15">
    <location>
        <begin position="902"/>
        <end position="914"/>
    </location>
</feature>
<feature type="disulfide bond" evidence="15">
    <location>
        <begin position="3572"/>
        <end position="3584"/>
    </location>
</feature>
<feature type="domain" description="EGF-like" evidence="18">
    <location>
        <begin position="2958"/>
        <end position="2997"/>
    </location>
</feature>
<evidence type="ECO:0000256" key="1">
    <source>
        <dbReference type="ARBA" id="ARBA00004251"/>
    </source>
</evidence>
<keyword evidence="9" id="KW-1133">Transmembrane helix</keyword>
<feature type="disulfide bond" evidence="14">
    <location>
        <begin position="4354"/>
        <end position="4364"/>
    </location>
</feature>
<feature type="repeat" description="LDL-receptor class B" evidence="16">
    <location>
        <begin position="2394"/>
        <end position="2436"/>
    </location>
</feature>
<feature type="disulfide bond" evidence="15">
    <location>
        <begin position="3738"/>
        <end position="3753"/>
    </location>
</feature>
<feature type="disulfide bond" evidence="15">
    <location>
        <begin position="1100"/>
        <end position="1118"/>
    </location>
</feature>
<feature type="region of interest" description="Disordered" evidence="17">
    <location>
        <begin position="2792"/>
        <end position="2813"/>
    </location>
</feature>
<dbReference type="FunFam" id="4.10.400.10:FF:000009">
    <property type="entry name" value="Low-density lipoprotein receptor-related protein 1"/>
    <property type="match status" value="1"/>
</dbReference>
<dbReference type="GO" id="GO:0006897">
    <property type="term" value="P:endocytosis"/>
    <property type="evidence" value="ECO:0007669"/>
    <property type="project" value="UniProtKB-KW"/>
</dbReference>
<feature type="disulfide bond" evidence="15">
    <location>
        <begin position="1112"/>
        <end position="1127"/>
    </location>
</feature>
<evidence type="ECO:0000256" key="5">
    <source>
        <dbReference type="ARBA" id="ARBA00022692"/>
    </source>
</evidence>
<evidence type="ECO:0000256" key="17">
    <source>
        <dbReference type="SAM" id="MobiDB-lite"/>
    </source>
</evidence>
<dbReference type="FunFam" id="2.10.25.10:FF:000240">
    <property type="entry name" value="Vitamin K-dependent protein S"/>
    <property type="match status" value="1"/>
</dbReference>
<feature type="disulfide bond" evidence="15">
    <location>
        <begin position="3529"/>
        <end position="3541"/>
    </location>
</feature>
<feature type="disulfide bond" evidence="15">
    <location>
        <begin position="3648"/>
        <end position="3660"/>
    </location>
</feature>
<sequence>MTMENFAVLPDCEIKIYSIRTQRTANQELQSCLHYMDGAVSCSDEEWACADALRCVPRAWRCDGRAHCADASDELDCNPSDKQCHGDEFRCAVNNLCLARSWRCDGDPDCGQNDLSDEDPYICQKDFKCPGNWARCATPIEGQFTCAPVYHFCDGARHCPDASDEWDICDNFTASSCEALHCEVGCRPTHSGLACYCREGYEPDDKGHCVDTDECRLDDMCAQLCNNSVGSYACACAPGYALHEDKRNCIAINEPADEPLSLVVVTQMDVRREWLDTPRSRNRTLHALNVRAVDFHYTNRTICYVHHNISKSSIVCVDADDFSKRTFVGAPDFFPDVSAVSHLAIDWVSNNWYLVDGGREALYACEVSLRHCRLLVDSALAKVHGFALDPSAGWMFWTVWGATPPRVERAALDGAGREALATLKLVYPSALTLDLAARVVYWADAYLDAVERVDYDGANRRTVRKGYATQELQQISVLEASLYLPVWRNSSVAVVSRYGRGAGPRAELRLAARPLAALVFHRQRQPPLHHPCAVRNGGCQHLCVTAYRSGKPHAHCMCRHGYRLAGHGDCERVEVDSYLVVARGSPPLVVALSLRGAGAEGGEAVAPAAHAARPTAADVDLAAGHLYYCDVHRYEIVRQKLDGTGREVFIGDDVDNCEGLAVDWLGRNLYWTDDALGQVSVARLDDARTRRVLVREPHDQHYHPRSIVLHPANGTMYWSVWASVRSERGRIETALMDGSSRRVLLDTKLHWPGGLALSPTYDELYWCDTYLNKIERLALRTGERTVLLDDTTSNILKPYGLALYEGWVIWSEHGTGAVRRREPDGNVTELYRLPPPLYDLKLVSNSNVRGNNACRSVRGGCAELCLAAPLGARTCACAEGRAPAPLDPTRCEPAAQRASPACPAGTFACKHGRCIDMLYVCDGDLDCSDGSDEDSLPTGPCANVTCNEEQYTRCDNNRCILNSWICDAQKDCNDGSDETAEACARTTCRAQQFQCAASRRCIPDWWRCDGAPDCGRDDLSDEQDCAGTPCSGLTFACDNGACLPWEFYCDGHADCADASDERACRDASSAAPPLPSLPPRRDHARPQHDNGVCEEHEFQCNNTECIRKEFRCDAHVDCLDGSDEVGCASDTIPRTSPRTPAPSTSTARAEAACSGPALRCDNGTRCVPLQQLCDGVADCADGADEADRCGEPMCSLAACSHGCHAAPGGPVCSCPAELQLLRDGVTCGARASCASWGACSQGCVPHKHRYKCTCDQGYRLADDGFTCKSTDGVTPLLVFSNRHEVRGVELPALTARALISSLKNTIALDWRRDPASGAVQLYWTDVVDDNIYRGLIVGNALSGIEAVVRQGLSTAEGLAVDWVAGNLYWVESSLHQIEVARLDGQYRRTLIAGDMDSPRAIALDPRVGYLFWSDWEQAAPRIERASLAGRRRSAVVRVDALSDGAWPNGISLDYRARRLYWIDARSDSIHTTDYDGGDHREVLRGHPSLSHPFAITVFESHVYWTDWRSNSVVRATKWNGSDVTVVQRTLTQPFDVKVVHPSRQPPAAHNPCGARNGLCSHLCLIDSPTERVCACPHVMRLAPDNRTCEPHEKVLLMGRAGEIRGVDLDAPLVHMIPTVSGPLLTAPHNIHFVAADSAIYWADTETNEIKRTGLTGGGVRVVADSGVELPRGFAVDWAARLLYYSSGSALVVSNLAGEYTAVLLDGLDNMTALAVDPRRGKLYWALALRSERIEVADGDAGNRRTLLDAIADPLLMGISSMCVDIDSNRLYWVNTGSATMQYLDLATEKFYTLETQGAAARPVALEVYGDSLLWADGNEHTVRSCDKRSCAHDTNKLLRNNTEGVISLRVYDARVQRGVTGACSLRRSACAQLCVPVSATDSQCRCAAGYVRDGAACSAVDEVVVYSVSWEVRGVALNASGGGRGLLPPVPQLTLAASIDYDAAGEWLYWLDSEAGSVWRVRRDGTRRELLLSQPAPLDAQPADWLAGLAVDWLNENVYWSEPRRRLVQVSRLDGTHRYVLLDTDPLPVTSLAVDPVRGWLFMAGGGWIQRARLNGTERDLIYNGTAVADIALDMKGGWVYWVESRSAQVRRTRYEGGAAELAAQFPPLHHPVALAIYNDSLYWLDTTANRGSVLSAPLSNISAYHVLRDHVGDSLRDVVVWARSAQPRPAAPPCARRCAALCLAGRCACPHGRLAADGASCMPYESFLLFSRVTEIDSVHLEERDLNSPYPPIRDKELMRNAISLAYEYAGSRLFYSDIQRGSINTVLFNGTDHRVLLEQVGAVEGMVFGVSTRTLYWTCNSAPGVRAAQLDELLRASSAKRTARVSTVLRLPRGDRPRGIDFEPCERRLYWTNWNESHPSIQRAYTSGRALQTIVTTDILMPNGLALDHAAKHVYWADARLDKIERMHYDGSHRAVVTRASTEHPFDLALAGDWVFWTDWLAHGVFRADKRAGGASALRRDVPRPMAVVAVTPDHQTCSSDPCAILNGGCAELCTLDARGAAVCACGAGRALAPDERACKPANATCPPAHFACAEGPCVPEELVCDGVSHCSEGGDASDEDLYYCTSRVCPGDTLPCGAGGRCVTAAHVCDGRADCDDGADEAQCECPATHYRCDDGVCVPLAARCDSAVHCPDGSDERGCPACVGARCDALTTESNAIETSARSEPAAAPEGCSSDRFTCGSGECVPLSWRCDGRSDCADGSDETLHCSHRNRTCGAEQWTCPESRVCVPLSARCDGATDCPRGDDEAGCACEPGAPSCADTGLCLLPSMYCDGDADCADRSDEPAGCVAKSAASPHPVPGPPGSQGPPGPALCGAPGTLQCAGRCVPREHVCDGRDHCMDGEGGGAGSDEDPLICASFADGIEGLQDAGRANAWRGTCVRGQWQCQNGACIPRTALCDGVDDCGDYTDEWHCNVAECAVQNGGCAHNCSELAVGRACWCRAGWRREPDARACRDVDECAEDEPCDHHCRNTLGSFVCSCAAGYRLMADGITCTPISAVRASLIFTNRYYIRRAPVLSATGPANDHEASELLVHDLTNAVALDMDWATGCLYWSDVTRLGSSIRRSCLTDPHSISAPALLSTSAASPQHQLLHSATLQNPDGLAVDWVGGNLYWCDKGTDTLEVSRLDGTHRRVLLRGNLSEPRALALHPKHGTLYWSDWGAAPHIGRAGMDGSRRTVLVAAGLYWPNALAINSASDELYFADAREDYIAVSDLDGKRVRILFSRERMPWLQLHHVFALGVWEGRVYWSDWETRAIESCRRRPDMRFKESNASTELRTGGAYDCRTVLHTVHKPMDLRVHHPARQPPAPELSALCAALNCSGLCLLTPAAEGGEGAGARCECPEHWVLAADGRSCTPNCTSAHFVCATALKCIPFWWRCDTQDDCGDGSDEPASCPPFRCSPGQFQCDNGRCVHPAHLCDGAQQCGDGSDERDCDKFTCLSSQWKCRGNSSAGVSARCVPAGARCDSRRDCHDGDDEDDCPPRTCPPYHFMCANGGCVPLVWMCDADSDCGDGSDETGELCATRSCATDEFRCGSGRCVPLEWVCDGEPDCPGREDEAQCGAERAPAPCQATYFRCPDARCIPGRWRCDGEDDCGDGADEMRCEPRACSESEFRCASGDCIRGALRCSGVPDCADASDERDCDACGPGARACASGRCVRLEWWCDAEPDCDDASDELQCGARDVAACAPPAWRCDGRLDCADGRDELPALCEAHACPHPMFRCKNDTCLPFNLVCDGFEDCDGDENPAFCDRRRWLGEESVCEPDETMCDDGRCVAINASCDNYGECRWDTCSQLCLRKTHAHMCKCAAGFRQRVLPDESSTCEATGDRPRVLVAEGGDVRLWHALKHERTTNKEEPELHIDRSTGVEIWCLSGALLEGEWWVVWGDDAGNLHRANLTAGLAANGEEFARNAEIIATADAPVRGCALEPVSRRTYWTSGGAVYVSALDGRARVTLHSRALGAPDDLVLHNATRQLFWSERGAEPGVMAAGLDGSAPRWLVRRRVRRVTALALDIWARRLYFVDGYYDTLESVRLDGGERVLHAQFTQRPPDAPLPIHVYVNGDVRHVGNSTAAAVANASVVYSRACLRMAVWEEWVWCARPRGLARIPRRAARRVQPRVQAPRRALTALALLHPVMFAHAGSSDPCTENGRPACDESALCVLSAAPRGYACLCPDGLVALDETVTGERRKCVISRGEVDSSTASAGPRDDATCPLSCGPGACVLEGGEARCRCPAMFAGAHCEHYRCALYCHRRGRCELDLTAPRAPAAAVPLRCTCYGGYGGARCETRVAPAPPASPATPPSEQEACSRTRCQNGGTCISHGDAATCACAPGFTGALCECAGERCQPNICQSFCLNQGTCSVSAVGTVSCLCPRAWSGEQCQRPACEDADCATPHSRVPAPRHEENDTRNLNDTTTTTTTTTETDKIARAARCCRIQSVGHVNSSAVLSKSYISEHNLHKQVSRPRPCARRCECRASATEADPSAERGECTRRAHRAAAELERAAAHTWRRDDVSIS</sequence>
<evidence type="ECO:0000256" key="4">
    <source>
        <dbReference type="ARBA" id="ARBA00022583"/>
    </source>
</evidence>
<feature type="disulfide bond" evidence="14">
    <location>
        <begin position="4250"/>
        <end position="4260"/>
    </location>
</feature>
<feature type="disulfide bond" evidence="14">
    <location>
        <begin position="4280"/>
        <end position="4289"/>
    </location>
</feature>
<feature type="disulfide bond" evidence="15">
    <location>
        <begin position="3655"/>
        <end position="3673"/>
    </location>
</feature>
<feature type="disulfide bond" evidence="15">
    <location>
        <begin position="3726"/>
        <end position="3744"/>
    </location>
</feature>
<feature type="disulfide bond" evidence="14">
    <location>
        <begin position="2962"/>
        <end position="2972"/>
    </location>
</feature>
<feature type="repeat" description="LDL-receptor class B" evidence="16">
    <location>
        <begin position="3113"/>
        <end position="3155"/>
    </location>
</feature>
<evidence type="ECO:0000256" key="3">
    <source>
        <dbReference type="ARBA" id="ARBA00022536"/>
    </source>
</evidence>
<dbReference type="SUPFAM" id="SSF57424">
    <property type="entry name" value="LDL receptor-like module"/>
    <property type="match status" value="24"/>
</dbReference>
<dbReference type="Gene3D" id="2.120.10.30">
    <property type="entry name" value="TolB, C-terminal domain"/>
    <property type="match status" value="8"/>
</dbReference>
<dbReference type="SUPFAM" id="SSF57184">
    <property type="entry name" value="Growth factor receptor domain"/>
    <property type="match status" value="2"/>
</dbReference>
<protein>
    <recommendedName>
        <fullName evidence="18">EGF-like domain-containing protein</fullName>
    </recommendedName>
</protein>
<feature type="disulfide bond" evidence="15">
    <location>
        <begin position="1037"/>
        <end position="1055"/>
    </location>
</feature>
<evidence type="ECO:0000256" key="2">
    <source>
        <dbReference type="ARBA" id="ARBA00022475"/>
    </source>
</evidence>
<feature type="disulfide bond" evidence="15">
    <location>
        <begin position="3548"/>
        <end position="3563"/>
    </location>
</feature>
<dbReference type="PRINTS" id="PR00261">
    <property type="entry name" value="LDLRECEPTOR"/>
</dbReference>
<dbReference type="InterPro" id="IPR000033">
    <property type="entry name" value="LDLR_classB_rpt"/>
</dbReference>
<feature type="disulfide bond" evidence="15">
    <location>
        <begin position="2738"/>
        <end position="2753"/>
    </location>
</feature>
<dbReference type="GO" id="GO:0043235">
    <property type="term" value="C:receptor complex"/>
    <property type="evidence" value="ECO:0007669"/>
    <property type="project" value="TreeGrafter"/>
</dbReference>
<accession>A0A8S0Z913</accession>
<evidence type="ECO:0000256" key="9">
    <source>
        <dbReference type="ARBA" id="ARBA00022989"/>
    </source>
</evidence>
<dbReference type="InterPro" id="IPR051221">
    <property type="entry name" value="LDLR-related"/>
</dbReference>
<dbReference type="FunFam" id="4.10.400.10:FF:000007">
    <property type="entry name" value="Low density lipoprotein receptor-related protein 1"/>
    <property type="match status" value="1"/>
</dbReference>
<feature type="disulfide bond" evidence="15">
    <location>
        <begin position="3630"/>
        <end position="3645"/>
    </location>
</feature>
<dbReference type="Pfam" id="PF14670">
    <property type="entry name" value="FXa_inhibition"/>
    <property type="match status" value="1"/>
</dbReference>
<dbReference type="InterPro" id="IPR000152">
    <property type="entry name" value="EGF-type_Asp/Asn_hydroxyl_site"/>
</dbReference>
<feature type="repeat" description="LDL-receptor class B" evidence="16">
    <location>
        <begin position="1637"/>
        <end position="1679"/>
    </location>
</feature>
<feature type="disulfide bond" evidence="15">
    <location>
        <begin position="1049"/>
        <end position="1064"/>
    </location>
</feature>
<feature type="disulfide bond" evidence="15">
    <location>
        <begin position="3591"/>
        <end position="3606"/>
    </location>
</feature>
<dbReference type="InterPro" id="IPR002172">
    <property type="entry name" value="LDrepeatLR_classA_rpt"/>
</dbReference>
<dbReference type="EMBL" id="CADEBD010000286">
    <property type="protein sequence ID" value="CAB3229236.1"/>
    <property type="molecule type" value="Genomic_DNA"/>
</dbReference>
<feature type="domain" description="EGF-like" evidence="18">
    <location>
        <begin position="4350"/>
        <end position="4386"/>
    </location>
</feature>
<evidence type="ECO:0000313" key="20">
    <source>
        <dbReference type="Proteomes" id="UP000494256"/>
    </source>
</evidence>
<feature type="disulfide bond" evidence="15">
    <location>
        <begin position="2535"/>
        <end position="2553"/>
    </location>
</feature>
<feature type="repeat" description="LDL-receptor class B" evidence="16">
    <location>
        <begin position="714"/>
        <end position="761"/>
    </location>
</feature>
<dbReference type="InterPro" id="IPR009030">
    <property type="entry name" value="Growth_fac_rcpt_cys_sf"/>
</dbReference>
<feature type="disulfide bond" evidence="15">
    <location>
        <begin position="2528"/>
        <end position="2540"/>
    </location>
</feature>
<dbReference type="Pfam" id="PF00058">
    <property type="entry name" value="Ldl_recept_b"/>
    <property type="match status" value="6"/>
</dbReference>
<dbReference type="CDD" id="cd00054">
    <property type="entry name" value="EGF_CA"/>
    <property type="match status" value="2"/>
</dbReference>
<evidence type="ECO:0000256" key="13">
    <source>
        <dbReference type="ARBA" id="ARBA00023180"/>
    </source>
</evidence>
<dbReference type="InterPro" id="IPR036055">
    <property type="entry name" value="LDL_receptor-like_sf"/>
</dbReference>
<feature type="disulfide bond" evidence="15">
    <location>
        <begin position="954"/>
        <end position="972"/>
    </location>
</feature>
<feature type="disulfide bond" evidence="15">
    <location>
        <begin position="1093"/>
        <end position="1105"/>
    </location>
</feature>
<feature type="repeat" description="LDL-receptor class B" evidence="16">
    <location>
        <begin position="1365"/>
        <end position="1407"/>
    </location>
</feature>
<evidence type="ECO:0000256" key="6">
    <source>
        <dbReference type="ARBA" id="ARBA00022729"/>
    </source>
</evidence>
<evidence type="ECO:0000256" key="10">
    <source>
        <dbReference type="ARBA" id="ARBA00023136"/>
    </source>
</evidence>
<feature type="disulfide bond" evidence="15">
    <location>
        <begin position="2817"/>
        <end position="2829"/>
    </location>
</feature>
<dbReference type="PROSITE" id="PS50026">
    <property type="entry name" value="EGF_3"/>
    <property type="match status" value="4"/>
</dbReference>
<dbReference type="PROSITE" id="PS50068">
    <property type="entry name" value="LDLRA_2"/>
    <property type="match status" value="27"/>
</dbReference>
<feature type="repeat" description="LDL-receptor class B" evidence="16">
    <location>
        <begin position="667"/>
        <end position="713"/>
    </location>
</feature>
<dbReference type="PROSITE" id="PS00022">
    <property type="entry name" value="EGF_1"/>
    <property type="match status" value="3"/>
</dbReference>
<dbReference type="Pfam" id="PF00057">
    <property type="entry name" value="Ldl_recept_a"/>
    <property type="match status" value="22"/>
</dbReference>
<feature type="disulfide bond" evidence="15">
    <location>
        <begin position="3536"/>
        <end position="3554"/>
    </location>
</feature>
<dbReference type="FunFam" id="2.120.10.30:FF:000241">
    <property type="entry name" value="Low-density lipoprotein receptor-related protein 6"/>
    <property type="match status" value="4"/>
</dbReference>
<feature type="compositionally biased region" description="Basic and acidic residues" evidence="17">
    <location>
        <begin position="4405"/>
        <end position="4414"/>
    </location>
</feature>
<feature type="repeat" description="LDL-receptor class B" evidence="16">
    <location>
        <begin position="1996"/>
        <end position="2038"/>
    </location>
</feature>
<feature type="repeat" description="LDL-receptor class B" evidence="16">
    <location>
        <begin position="1408"/>
        <end position="1456"/>
    </location>
</feature>
<feature type="disulfide bond" evidence="15">
    <location>
        <begin position="909"/>
        <end position="927"/>
    </location>
</feature>
<dbReference type="Pfam" id="PF07645">
    <property type="entry name" value="EGF_CA"/>
    <property type="match status" value="1"/>
</dbReference>
<dbReference type="FunFam" id="4.10.400.10:FF:000011">
    <property type="entry name" value="Low-density lipoprotein receptor-related protein 1"/>
    <property type="match status" value="1"/>
</dbReference>
<dbReference type="PANTHER" id="PTHR22722">
    <property type="entry name" value="LOW-DENSITY LIPOPROTEIN RECEPTOR-RELATED PROTEIN 2-RELATED"/>
    <property type="match status" value="1"/>
</dbReference>
<evidence type="ECO:0000259" key="18">
    <source>
        <dbReference type="PROSITE" id="PS50026"/>
    </source>
</evidence>